<evidence type="ECO:0000313" key="2">
    <source>
        <dbReference type="Proteomes" id="UP001178281"/>
    </source>
</evidence>
<sequence>MGIFDATCGLTGIGLRDSDAVLVPLRRRHDATYLPFALPMYGKHDRAGAISFEPDRNTDLLFSYFRDLADGRITVDRHYAALGVTTESLDGIMELLERNTSVWLRFRESDPKAPPVIAVDGDPLVFVLVARTVWQAIVDAAESAMGSLDGEFDSVFGPDPIATGIYGCSLNELADRVREIAAVHRFMAAHGMAWRPHSEGFAAQGFGWQQWSDDLEHLLQSARQRFEGDPIIEAGLDAHAADIERVREEYEYEPD</sequence>
<organism evidence="1 2">
    <name type="scientific">Tsukamurella strandjordii</name>
    <dbReference type="NCBI Taxonomy" id="147577"/>
    <lineage>
        <taxon>Bacteria</taxon>
        <taxon>Bacillati</taxon>
        <taxon>Actinomycetota</taxon>
        <taxon>Actinomycetes</taxon>
        <taxon>Mycobacteriales</taxon>
        <taxon>Tsukamurellaceae</taxon>
        <taxon>Tsukamurella</taxon>
    </lineage>
</organism>
<keyword evidence="2" id="KW-1185">Reference proteome</keyword>
<dbReference type="Proteomes" id="UP001178281">
    <property type="component" value="Unassembled WGS sequence"/>
</dbReference>
<dbReference type="RefSeq" id="WP_220657350.1">
    <property type="nucleotide sequence ID" value="NZ_CBCSFC010000005.1"/>
</dbReference>
<dbReference type="EMBL" id="JAUTIX010000007">
    <property type="protein sequence ID" value="MDP0399810.1"/>
    <property type="molecule type" value="Genomic_DNA"/>
</dbReference>
<comment type="caution">
    <text evidence="1">The sequence shown here is derived from an EMBL/GenBank/DDBJ whole genome shotgun (WGS) entry which is preliminary data.</text>
</comment>
<gene>
    <name evidence="1" type="ORF">Q7X28_17975</name>
</gene>
<protein>
    <submittedName>
        <fullName evidence="1">Uncharacterized protein</fullName>
    </submittedName>
</protein>
<dbReference type="AlphaFoldDB" id="A0AA90NJD5"/>
<evidence type="ECO:0000313" key="1">
    <source>
        <dbReference type="EMBL" id="MDP0399810.1"/>
    </source>
</evidence>
<accession>A0AA90NJD5</accession>
<reference evidence="1" key="1">
    <citation type="submission" date="2023-08" db="EMBL/GenBank/DDBJ databases">
        <title>The draft genome of Tsukamurella strandjordii strain 050030.</title>
        <authorList>
            <person name="Zhao F."/>
            <person name="Feng Y."/>
            <person name="Zong Z."/>
        </authorList>
    </citation>
    <scope>NUCLEOTIDE SEQUENCE</scope>
    <source>
        <strain evidence="1">050030</strain>
    </source>
</reference>
<name>A0AA90NJD5_9ACTN</name>
<proteinExistence type="predicted"/>